<reference evidence="8 9" key="1">
    <citation type="journal article" date="2018" name="Gigascience">
        <title>Genomes of trombidid mites reveal novel predicted allergens and laterally-transferred genes associated with secondary metabolism.</title>
        <authorList>
            <person name="Dong X."/>
            <person name="Chaisiri K."/>
            <person name="Xia D."/>
            <person name="Armstrong S.D."/>
            <person name="Fang Y."/>
            <person name="Donnelly M.J."/>
            <person name="Kadowaki T."/>
            <person name="McGarry J.W."/>
            <person name="Darby A.C."/>
            <person name="Makepeace B.L."/>
        </authorList>
    </citation>
    <scope>NUCLEOTIDE SEQUENCE [LARGE SCALE GENOMIC DNA]</scope>
    <source>
        <strain evidence="8">UoL-WK</strain>
    </source>
</reference>
<feature type="compositionally biased region" description="Polar residues" evidence="6">
    <location>
        <begin position="21"/>
        <end position="31"/>
    </location>
</feature>
<dbReference type="GO" id="GO:0000978">
    <property type="term" value="F:RNA polymerase II cis-regulatory region sequence-specific DNA binding"/>
    <property type="evidence" value="ECO:0007669"/>
    <property type="project" value="InterPro"/>
</dbReference>
<name>A0A443RR89_9ACAR</name>
<organism evidence="8 9">
    <name type="scientific">Dinothrombium tinctorium</name>
    <dbReference type="NCBI Taxonomy" id="1965070"/>
    <lineage>
        <taxon>Eukaryota</taxon>
        <taxon>Metazoa</taxon>
        <taxon>Ecdysozoa</taxon>
        <taxon>Arthropoda</taxon>
        <taxon>Chelicerata</taxon>
        <taxon>Arachnida</taxon>
        <taxon>Acari</taxon>
        <taxon>Acariformes</taxon>
        <taxon>Trombidiformes</taxon>
        <taxon>Prostigmata</taxon>
        <taxon>Anystina</taxon>
        <taxon>Parasitengona</taxon>
        <taxon>Trombidioidea</taxon>
        <taxon>Trombidiidae</taxon>
        <taxon>Dinothrombium</taxon>
    </lineage>
</organism>
<dbReference type="GO" id="GO:0005634">
    <property type="term" value="C:nucleus"/>
    <property type="evidence" value="ECO:0007669"/>
    <property type="project" value="UniProtKB-SubCell"/>
</dbReference>
<dbReference type="GO" id="GO:0007507">
    <property type="term" value="P:heart development"/>
    <property type="evidence" value="ECO:0007669"/>
    <property type="project" value="TreeGrafter"/>
</dbReference>
<dbReference type="PANTHER" id="PTHR11267:SF190">
    <property type="entry name" value="T-BOX TRANSCRIPTION FACTOR TBX20"/>
    <property type="match status" value="1"/>
</dbReference>
<feature type="compositionally biased region" description="Polar residues" evidence="6">
    <location>
        <begin position="162"/>
        <end position="172"/>
    </location>
</feature>
<dbReference type="PANTHER" id="PTHR11267">
    <property type="entry name" value="T-BOX PROTEIN-RELATED"/>
    <property type="match status" value="1"/>
</dbReference>
<dbReference type="AlphaFoldDB" id="A0A443RR89"/>
<dbReference type="InterPro" id="IPR046360">
    <property type="entry name" value="T-box_DNA-bd"/>
</dbReference>
<dbReference type="GO" id="GO:0045893">
    <property type="term" value="P:positive regulation of DNA-templated transcription"/>
    <property type="evidence" value="ECO:0007669"/>
    <property type="project" value="InterPro"/>
</dbReference>
<dbReference type="STRING" id="1965070.A0A443RR89"/>
<comment type="subcellular location">
    <subcellularLocation>
        <location evidence="5">Nucleus</location>
    </subcellularLocation>
</comment>
<evidence type="ECO:0000313" key="8">
    <source>
        <dbReference type="EMBL" id="RWS17851.1"/>
    </source>
</evidence>
<keyword evidence="9" id="KW-1185">Reference proteome</keyword>
<evidence type="ECO:0000259" key="7">
    <source>
        <dbReference type="PROSITE" id="PS50252"/>
    </source>
</evidence>
<feature type="compositionally biased region" description="Low complexity" evidence="6">
    <location>
        <begin position="191"/>
        <end position="202"/>
    </location>
</feature>
<comment type="caution">
    <text evidence="5">Lacks conserved residue(s) required for the propagation of feature annotation.</text>
</comment>
<dbReference type="PROSITE" id="PS50252">
    <property type="entry name" value="TBOX_3"/>
    <property type="match status" value="1"/>
</dbReference>
<feature type="domain" description="T-box" evidence="7">
    <location>
        <begin position="236"/>
        <end position="259"/>
    </location>
</feature>
<dbReference type="EMBL" id="NCKU01000029">
    <property type="protein sequence ID" value="RWS17851.1"/>
    <property type="molecule type" value="Genomic_DNA"/>
</dbReference>
<keyword evidence="3" id="KW-0804">Transcription</keyword>
<evidence type="ECO:0000313" key="9">
    <source>
        <dbReference type="Proteomes" id="UP000285301"/>
    </source>
</evidence>
<dbReference type="GO" id="GO:0000785">
    <property type="term" value="C:chromatin"/>
    <property type="evidence" value="ECO:0007669"/>
    <property type="project" value="TreeGrafter"/>
</dbReference>
<evidence type="ECO:0000256" key="4">
    <source>
        <dbReference type="ARBA" id="ARBA00023242"/>
    </source>
</evidence>
<feature type="region of interest" description="Disordered" evidence="6">
    <location>
        <begin position="147"/>
        <end position="210"/>
    </location>
</feature>
<dbReference type="Gene3D" id="2.60.40.820">
    <property type="entry name" value="Transcription factor, T-box"/>
    <property type="match status" value="1"/>
</dbReference>
<gene>
    <name evidence="8" type="ORF">B4U79_14850</name>
</gene>
<evidence type="ECO:0000256" key="6">
    <source>
        <dbReference type="SAM" id="MobiDB-lite"/>
    </source>
</evidence>
<dbReference type="InterPro" id="IPR008967">
    <property type="entry name" value="p53-like_TF_DNA-bd_sf"/>
</dbReference>
<dbReference type="InterPro" id="IPR001699">
    <property type="entry name" value="TF_T-box"/>
</dbReference>
<evidence type="ECO:0000256" key="3">
    <source>
        <dbReference type="ARBA" id="ARBA00023163"/>
    </source>
</evidence>
<feature type="region of interest" description="Disordered" evidence="6">
    <location>
        <begin position="18"/>
        <end position="52"/>
    </location>
</feature>
<evidence type="ECO:0000256" key="5">
    <source>
        <dbReference type="PROSITE-ProRule" id="PRU00201"/>
    </source>
</evidence>
<dbReference type="SUPFAM" id="SSF49417">
    <property type="entry name" value="p53-like transcription factors"/>
    <property type="match status" value="1"/>
</dbReference>
<dbReference type="InterPro" id="IPR036960">
    <property type="entry name" value="T-box_sf"/>
</dbReference>
<proteinExistence type="predicted"/>
<dbReference type="GO" id="GO:0001708">
    <property type="term" value="P:cell fate specification"/>
    <property type="evidence" value="ECO:0007669"/>
    <property type="project" value="TreeGrafter"/>
</dbReference>
<comment type="caution">
    <text evidence="8">The sequence shown here is derived from an EMBL/GenBank/DDBJ whole genome shotgun (WGS) entry which is preliminary data.</text>
</comment>
<keyword evidence="4 5" id="KW-0539">Nucleus</keyword>
<dbReference type="Proteomes" id="UP000285301">
    <property type="component" value="Unassembled WGS sequence"/>
</dbReference>
<feature type="compositionally biased region" description="Low complexity" evidence="6">
    <location>
        <begin position="32"/>
        <end position="51"/>
    </location>
</feature>
<keyword evidence="2 5" id="KW-0238">DNA-binding</keyword>
<protein>
    <submittedName>
        <fullName evidence="8">T-box transcription factor tbx20-like protein</fullName>
    </submittedName>
</protein>
<feature type="region of interest" description="Disordered" evidence="6">
    <location>
        <begin position="65"/>
        <end position="93"/>
    </location>
</feature>
<accession>A0A443RR89</accession>
<sequence>MLITTHWDLVASRLRNGGKTAMQNHRPTAANSTATGKSCSSSSVAGPSVQSRPATDFSIEAIMGRSNETERPSPKIASTAECPQSPKCSGSQMAGNRLLSATQFSAFASLPRESRIHSESPSSSRAECVSPPLSPGLEDFSVLSSRSVTLPNPRSPVESCDGSRSPTNSEMTAGSIEGDIVRPRSASPVRSTPSPSNSNCSTKEASNACSSGPNPFAEALKPRCNCEELSRVDCHLENKDLWDKFNDLGTEMIITKSGRYERSMKTMKHAKLSDVMPRAHSMSIRKHIVRFSLSEPIRSSVIASASVLPIAEFSPTGSRG</sequence>
<dbReference type="OrthoDB" id="7442607at2759"/>
<dbReference type="GO" id="GO:0000981">
    <property type="term" value="F:DNA-binding transcription factor activity, RNA polymerase II-specific"/>
    <property type="evidence" value="ECO:0007669"/>
    <property type="project" value="TreeGrafter"/>
</dbReference>
<evidence type="ECO:0000256" key="1">
    <source>
        <dbReference type="ARBA" id="ARBA00023015"/>
    </source>
</evidence>
<keyword evidence="1" id="KW-0805">Transcription regulation</keyword>
<evidence type="ECO:0000256" key="2">
    <source>
        <dbReference type="ARBA" id="ARBA00023125"/>
    </source>
</evidence>
<dbReference type="Pfam" id="PF00907">
    <property type="entry name" value="T-box"/>
    <property type="match status" value="1"/>
</dbReference>